<evidence type="ECO:0000313" key="6">
    <source>
        <dbReference type="Proteomes" id="UP000603200"/>
    </source>
</evidence>
<keyword evidence="6" id="KW-1185">Reference proteome</keyword>
<dbReference type="PROSITE" id="PS00061">
    <property type="entry name" value="ADH_SHORT"/>
    <property type="match status" value="1"/>
</dbReference>
<evidence type="ECO:0000259" key="4">
    <source>
        <dbReference type="SMART" id="SM00822"/>
    </source>
</evidence>
<reference evidence="5 6" key="1">
    <citation type="submission" date="2021-01" db="EMBL/GenBank/DDBJ databases">
        <title>Whole genome shotgun sequence of Actinoplanes humidus NBRC 14915.</title>
        <authorList>
            <person name="Komaki H."/>
            <person name="Tamura T."/>
        </authorList>
    </citation>
    <scope>NUCLEOTIDE SEQUENCE [LARGE SCALE GENOMIC DNA]</scope>
    <source>
        <strain evidence="5 6">NBRC 14915</strain>
    </source>
</reference>
<dbReference type="PRINTS" id="PR00080">
    <property type="entry name" value="SDRFAMILY"/>
</dbReference>
<dbReference type="RefSeq" id="WP_203842045.1">
    <property type="nucleotide sequence ID" value="NZ_BAAATV010000015.1"/>
</dbReference>
<dbReference type="InterPro" id="IPR036291">
    <property type="entry name" value="NAD(P)-bd_dom_sf"/>
</dbReference>
<dbReference type="Proteomes" id="UP000603200">
    <property type="component" value="Unassembled WGS sequence"/>
</dbReference>
<dbReference type="InterPro" id="IPR057326">
    <property type="entry name" value="KR_dom"/>
</dbReference>
<organism evidence="5 6">
    <name type="scientific">Winogradskya humida</name>
    <dbReference type="NCBI Taxonomy" id="113566"/>
    <lineage>
        <taxon>Bacteria</taxon>
        <taxon>Bacillati</taxon>
        <taxon>Actinomycetota</taxon>
        <taxon>Actinomycetes</taxon>
        <taxon>Micromonosporales</taxon>
        <taxon>Micromonosporaceae</taxon>
        <taxon>Winogradskya</taxon>
    </lineage>
</organism>
<proteinExistence type="inferred from homology"/>
<dbReference type="PRINTS" id="PR00081">
    <property type="entry name" value="GDHRDH"/>
</dbReference>
<protein>
    <submittedName>
        <fullName evidence="5">Oxidoreductase</fullName>
    </submittedName>
</protein>
<evidence type="ECO:0000256" key="1">
    <source>
        <dbReference type="ARBA" id="ARBA00006484"/>
    </source>
</evidence>
<feature type="domain" description="Ketoreductase" evidence="4">
    <location>
        <begin position="10"/>
        <end position="190"/>
    </location>
</feature>
<comment type="similarity">
    <text evidence="1 3">Belongs to the short-chain dehydrogenases/reductases (SDR) family.</text>
</comment>
<dbReference type="Gene3D" id="3.40.50.720">
    <property type="entry name" value="NAD(P)-binding Rossmann-like Domain"/>
    <property type="match status" value="1"/>
</dbReference>
<dbReference type="SUPFAM" id="SSF51735">
    <property type="entry name" value="NAD(P)-binding Rossmann-fold domains"/>
    <property type="match status" value="1"/>
</dbReference>
<dbReference type="PANTHER" id="PTHR44196:SF1">
    <property type="entry name" value="DEHYDROGENASE_REDUCTASE SDR FAMILY MEMBER 7B"/>
    <property type="match status" value="1"/>
</dbReference>
<dbReference type="EMBL" id="BOMN01000115">
    <property type="protein sequence ID" value="GIE25074.1"/>
    <property type="molecule type" value="Genomic_DNA"/>
</dbReference>
<accession>A0ABQ4A2X5</accession>
<dbReference type="InterPro" id="IPR020904">
    <property type="entry name" value="Sc_DH/Rdtase_CS"/>
</dbReference>
<gene>
    <name evidence="5" type="ORF">Ahu01nite_081760</name>
</gene>
<evidence type="ECO:0000256" key="2">
    <source>
        <dbReference type="ARBA" id="ARBA00023002"/>
    </source>
</evidence>
<keyword evidence="2" id="KW-0560">Oxidoreductase</keyword>
<dbReference type="InterPro" id="IPR002347">
    <property type="entry name" value="SDR_fam"/>
</dbReference>
<dbReference type="SMART" id="SM00822">
    <property type="entry name" value="PKS_KR"/>
    <property type="match status" value="1"/>
</dbReference>
<evidence type="ECO:0000256" key="3">
    <source>
        <dbReference type="RuleBase" id="RU000363"/>
    </source>
</evidence>
<sequence length="249" mass="25960">MNAVKPLDGRVAVVTGASSGIGAATAVRLAADGARVVLLARRTERIEALAATIGENALALTVDVTDPAELDAAARTVASVFGAVDLVVANAGVMLIAPFAEGRRDEWQQMLSLNVMGVLDTVRAFLPGLLENADAGRAADLVIVSSLGARQFSPGFGVYSVTKAGVSALAASLRAEFAERGLRVTNVEPGVTDSELGSKILHDEWREMLNARKAKMNTLAAEDIADAIADAVARGRNVHIRELIVHPTS</sequence>
<dbReference type="Pfam" id="PF00106">
    <property type="entry name" value="adh_short"/>
    <property type="match status" value="1"/>
</dbReference>
<dbReference type="PANTHER" id="PTHR44196">
    <property type="entry name" value="DEHYDROGENASE/REDUCTASE SDR FAMILY MEMBER 7B"/>
    <property type="match status" value="1"/>
</dbReference>
<name>A0ABQ4A2X5_9ACTN</name>
<evidence type="ECO:0000313" key="5">
    <source>
        <dbReference type="EMBL" id="GIE25074.1"/>
    </source>
</evidence>
<comment type="caution">
    <text evidence="5">The sequence shown here is derived from an EMBL/GenBank/DDBJ whole genome shotgun (WGS) entry which is preliminary data.</text>
</comment>